<keyword evidence="5" id="KW-0805">Transcription regulation</keyword>
<feature type="domain" description="C2H2-type" evidence="10">
    <location>
        <begin position="650"/>
        <end position="677"/>
    </location>
</feature>
<evidence type="ECO:0000259" key="11">
    <source>
        <dbReference type="PROSITE" id="PS50804"/>
    </source>
</evidence>
<evidence type="ECO:0000256" key="6">
    <source>
        <dbReference type="ARBA" id="ARBA00023163"/>
    </source>
</evidence>
<dbReference type="InterPro" id="IPR036051">
    <property type="entry name" value="KRAB_dom_sf"/>
</dbReference>
<feature type="domain" description="C2H2-type" evidence="10">
    <location>
        <begin position="913"/>
        <end position="940"/>
    </location>
</feature>
<accession>A0ABM5EIN3</accession>
<dbReference type="SMART" id="SM00355">
    <property type="entry name" value="ZnF_C2H2"/>
    <property type="match status" value="8"/>
</dbReference>
<dbReference type="PROSITE" id="PS00028">
    <property type="entry name" value="ZINC_FINGER_C2H2_1"/>
    <property type="match status" value="7"/>
</dbReference>
<keyword evidence="3 8" id="KW-0863">Zinc-finger</keyword>
<evidence type="ECO:0000256" key="8">
    <source>
        <dbReference type="PROSITE-ProRule" id="PRU00042"/>
    </source>
</evidence>
<dbReference type="Gene3D" id="6.10.140.140">
    <property type="match status" value="1"/>
</dbReference>
<feature type="region of interest" description="Disordered" evidence="9">
    <location>
        <begin position="234"/>
        <end position="267"/>
    </location>
</feature>
<dbReference type="SUPFAM" id="SSF109640">
    <property type="entry name" value="KRAB domain (Kruppel-associated box)"/>
    <property type="match status" value="1"/>
</dbReference>
<dbReference type="PROSITE" id="PS50805">
    <property type="entry name" value="KRAB"/>
    <property type="match status" value="1"/>
</dbReference>
<dbReference type="CDD" id="cd07765">
    <property type="entry name" value="KRAB_A-box"/>
    <property type="match status" value="1"/>
</dbReference>
<dbReference type="InterPro" id="IPR013087">
    <property type="entry name" value="Znf_C2H2_type"/>
</dbReference>
<evidence type="ECO:0000313" key="14">
    <source>
        <dbReference type="RefSeq" id="XP_072833017.1"/>
    </source>
</evidence>
<dbReference type="RefSeq" id="XP_072833018.1">
    <property type="nucleotide sequence ID" value="XM_072976917.1"/>
</dbReference>
<dbReference type="InterPro" id="IPR036236">
    <property type="entry name" value="Znf_C2H2_sf"/>
</dbReference>
<keyword evidence="13" id="KW-1185">Reference proteome</keyword>
<dbReference type="CDD" id="cd00065">
    <property type="entry name" value="FYVE_like_SF"/>
    <property type="match status" value="1"/>
</dbReference>
<dbReference type="Pfam" id="PF01352">
    <property type="entry name" value="KRAB"/>
    <property type="match status" value="1"/>
</dbReference>
<keyword evidence="4" id="KW-0862">Zinc</keyword>
<keyword evidence="7" id="KW-0539">Nucleus</keyword>
<dbReference type="SMART" id="SM00349">
    <property type="entry name" value="KRAB"/>
    <property type="match status" value="1"/>
</dbReference>
<feature type="region of interest" description="Disordered" evidence="9">
    <location>
        <begin position="711"/>
        <end position="735"/>
    </location>
</feature>
<feature type="compositionally biased region" description="Basic and acidic residues" evidence="9">
    <location>
        <begin position="711"/>
        <end position="721"/>
    </location>
</feature>
<evidence type="ECO:0000256" key="7">
    <source>
        <dbReference type="ARBA" id="ARBA00023242"/>
    </source>
</evidence>
<evidence type="ECO:0000259" key="10">
    <source>
        <dbReference type="PROSITE" id="PS50157"/>
    </source>
</evidence>
<dbReference type="PANTHER" id="PTHR23226:SF379">
    <property type="entry name" value="C2H2-TYPE DOMAIN-CONTAINING PROTEIN"/>
    <property type="match status" value="1"/>
</dbReference>
<feature type="domain" description="C2H2-type" evidence="10">
    <location>
        <begin position="566"/>
        <end position="593"/>
    </location>
</feature>
<organism evidence="13 14">
    <name type="scientific">Pogona vitticeps</name>
    <name type="common">central bearded dragon</name>
    <dbReference type="NCBI Taxonomy" id="103695"/>
    <lineage>
        <taxon>Eukaryota</taxon>
        <taxon>Metazoa</taxon>
        <taxon>Chordata</taxon>
        <taxon>Craniata</taxon>
        <taxon>Vertebrata</taxon>
        <taxon>Euteleostomi</taxon>
        <taxon>Lepidosauria</taxon>
        <taxon>Squamata</taxon>
        <taxon>Bifurcata</taxon>
        <taxon>Unidentata</taxon>
        <taxon>Episquamata</taxon>
        <taxon>Toxicofera</taxon>
        <taxon>Iguania</taxon>
        <taxon>Acrodonta</taxon>
        <taxon>Agamidae</taxon>
        <taxon>Amphibolurinae</taxon>
        <taxon>Pogona</taxon>
    </lineage>
</organism>
<feature type="domain" description="C2H2-type" evidence="10">
    <location>
        <begin position="538"/>
        <end position="565"/>
    </location>
</feature>
<evidence type="ECO:0000256" key="1">
    <source>
        <dbReference type="ARBA" id="ARBA00022723"/>
    </source>
</evidence>
<evidence type="ECO:0000313" key="13">
    <source>
        <dbReference type="Proteomes" id="UP001652642"/>
    </source>
</evidence>
<keyword evidence="1" id="KW-0479">Metal-binding</keyword>
<gene>
    <name evidence="14 15" type="primary">LOC110086412</name>
</gene>
<dbReference type="GeneID" id="110086412"/>
<evidence type="ECO:0000256" key="5">
    <source>
        <dbReference type="ARBA" id="ARBA00023015"/>
    </source>
</evidence>
<dbReference type="Proteomes" id="UP001652642">
    <property type="component" value="Chromosome 6"/>
</dbReference>
<dbReference type="Gene3D" id="3.30.160.60">
    <property type="entry name" value="Classic Zinc Finger"/>
    <property type="match status" value="8"/>
</dbReference>
<proteinExistence type="predicted"/>
<feature type="region of interest" description="Disordered" evidence="9">
    <location>
        <begin position="674"/>
        <end position="693"/>
    </location>
</feature>
<dbReference type="InterPro" id="IPR003309">
    <property type="entry name" value="SCAN_dom"/>
</dbReference>
<feature type="domain" description="C2H2-type" evidence="10">
    <location>
        <begin position="592"/>
        <end position="621"/>
    </location>
</feature>
<dbReference type="PROSITE" id="PS50804">
    <property type="entry name" value="SCAN_BOX"/>
    <property type="match status" value="1"/>
</dbReference>
<keyword evidence="6" id="KW-0804">Transcription</keyword>
<feature type="domain" description="C2H2-type" evidence="10">
    <location>
        <begin position="622"/>
        <end position="649"/>
    </location>
</feature>
<dbReference type="PANTHER" id="PTHR23226">
    <property type="entry name" value="ZINC FINGER AND SCAN DOMAIN-CONTAINING"/>
    <property type="match status" value="1"/>
</dbReference>
<dbReference type="Pfam" id="PF02023">
    <property type="entry name" value="SCAN"/>
    <property type="match status" value="1"/>
</dbReference>
<dbReference type="RefSeq" id="XP_072833017.1">
    <property type="nucleotide sequence ID" value="XM_072976916.1"/>
</dbReference>
<feature type="region of interest" description="Disordered" evidence="9">
    <location>
        <begin position="848"/>
        <end position="880"/>
    </location>
</feature>
<dbReference type="SUPFAM" id="SSF57667">
    <property type="entry name" value="beta-beta-alpha zinc fingers"/>
    <property type="match status" value="5"/>
</dbReference>
<feature type="compositionally biased region" description="Polar residues" evidence="9">
    <location>
        <begin position="868"/>
        <end position="879"/>
    </location>
</feature>
<dbReference type="Pfam" id="PF00096">
    <property type="entry name" value="zf-C2H2"/>
    <property type="match status" value="7"/>
</dbReference>
<feature type="region of interest" description="Disordered" evidence="9">
    <location>
        <begin position="31"/>
        <end position="56"/>
    </location>
</feature>
<dbReference type="Gene3D" id="1.10.4020.10">
    <property type="entry name" value="DNA breaking-rejoining enzymes"/>
    <property type="match status" value="1"/>
</dbReference>
<evidence type="ECO:0000259" key="12">
    <source>
        <dbReference type="PROSITE" id="PS50805"/>
    </source>
</evidence>
<dbReference type="InterPro" id="IPR038269">
    <property type="entry name" value="SCAN_sf"/>
</dbReference>
<name>A0ABM5EIN3_9SAUR</name>
<feature type="region of interest" description="Disordered" evidence="9">
    <location>
        <begin position="489"/>
        <end position="530"/>
    </location>
</feature>
<evidence type="ECO:0000256" key="2">
    <source>
        <dbReference type="ARBA" id="ARBA00022737"/>
    </source>
</evidence>
<dbReference type="InterPro" id="IPR001909">
    <property type="entry name" value="KRAB"/>
</dbReference>
<sequence length="989" mass="110776">MMAAKPVGASTWVLRFPSPAEPGVQISVEMEEDSPTVGTIKGILKRSRSRKDRMDKKEAFVTPQCWEVRQQTLLPTPTEVEEEKDEDEKEAGTKMYEEILDDDIETCVVNFDNASDLKGTRGTRTDVMVGPNCMITIEEEEVELDKQETPKSAVLLTDDIEACIISPEEVKDPQEKEVPRAVILGGGSFEAVVASSERVGRSKAEKATQTEVTQADISKICEVRLQKIADSKKKELTESEVASGKGDQANMASSETPADPKGEGVTHIESGAKGAYVGLAGGDKRDNEKEQAAIFGEGGIVMETARQGFRWFRYQDAEGPRKAYGQLRELCRLWLKPESRSKEQIMELLVLEQFLAILPQEIQSWVWQQHPETCGQAVDMVEKFLTGLSLLKRHGKKALVTFDEVAVYFSEEQLNLLDKTQSGIYREVMLENFENVQSLGFPVHKPDLIFEMEKSKNQEIFSQDPENSKEGTPMGTGDVVEVLSELECEEPPTKGAAEHPRAVPRSVSPLKDGDGPFKSSPPAKEERRRRWYRTEPRFGCPICGKTFPWQSALARHRLSHSSEKPYQCSDCSKSFAQRSKLARHHCLPTAELSCECPDCGKRFCDRSKLARHQKSHAGERPFRCDVCGRGFCLSSKLWQHRRVHTGERAHACPECGRNFSRRSNLIQHLRVHQLRRQQQQEGQSPGFHPGESDLLGEEEWEYEWIADTQDREQPRELRVENGEGDPVPEPSAGDCDGEEIVELRIGDYEHGWTTEISGGDHVREGVVDSSESREHHPFLESSSQNLGSDQIAQLCSEIVQFRVGDFAGRGWNTEFVSEDDCLLIGDEKPTPPASQKPGLHLEALSSGQGLSAGNEVPQGSDGGRRFTRSSSLSQHQLIRSTEDPHTCEKCCRSFRSRSLLAQHQLAHAFRQPHACPKCPKSFSHRSKLLRHQYSHTSERPFPCRECGKSYKDHPTLLRHQQAHGKPQTLGCTSAPQTSPSFTSPMVVIL</sequence>
<evidence type="ECO:0000313" key="15">
    <source>
        <dbReference type="RefSeq" id="XP_072833018.1"/>
    </source>
</evidence>
<protein>
    <submittedName>
        <fullName evidence="14 15">Uncharacterized protein</fullName>
    </submittedName>
</protein>
<evidence type="ECO:0000256" key="4">
    <source>
        <dbReference type="ARBA" id="ARBA00022833"/>
    </source>
</evidence>
<dbReference type="CDD" id="cd07936">
    <property type="entry name" value="SCAN"/>
    <property type="match status" value="1"/>
</dbReference>
<feature type="domain" description="C2H2-type" evidence="10">
    <location>
        <begin position="885"/>
        <end position="912"/>
    </location>
</feature>
<reference evidence="14 15" key="1">
    <citation type="submission" date="2025-05" db="UniProtKB">
        <authorList>
            <consortium name="RefSeq"/>
        </authorList>
    </citation>
    <scope>IDENTIFICATION</scope>
</reference>
<dbReference type="SMART" id="SM00431">
    <property type="entry name" value="SCAN"/>
    <property type="match status" value="1"/>
</dbReference>
<keyword evidence="2" id="KW-0677">Repeat</keyword>
<dbReference type="PROSITE" id="PS50157">
    <property type="entry name" value="ZINC_FINGER_C2H2_2"/>
    <property type="match status" value="8"/>
</dbReference>
<feature type="domain" description="SCAN box" evidence="11">
    <location>
        <begin position="306"/>
        <end position="384"/>
    </location>
</feature>
<evidence type="ECO:0000256" key="3">
    <source>
        <dbReference type="ARBA" id="ARBA00022771"/>
    </source>
</evidence>
<evidence type="ECO:0000256" key="9">
    <source>
        <dbReference type="SAM" id="MobiDB-lite"/>
    </source>
</evidence>
<dbReference type="SUPFAM" id="SSF47353">
    <property type="entry name" value="Retrovirus capsid dimerization domain-like"/>
    <property type="match status" value="1"/>
</dbReference>
<feature type="domain" description="KRAB" evidence="12">
    <location>
        <begin position="400"/>
        <end position="471"/>
    </location>
</feature>
<feature type="domain" description="C2H2-type" evidence="10">
    <location>
        <begin position="941"/>
        <end position="968"/>
    </location>
</feature>